<evidence type="ECO:0000313" key="4">
    <source>
        <dbReference type="EMBL" id="KAH8078731.1"/>
    </source>
</evidence>
<comment type="caution">
    <text evidence="4">The sequence shown here is derived from an EMBL/GenBank/DDBJ whole genome shotgun (WGS) entry which is preliminary data.</text>
</comment>
<feature type="region of interest" description="Disordered" evidence="1">
    <location>
        <begin position="432"/>
        <end position="458"/>
    </location>
</feature>
<feature type="domain" description="CxC6 like cysteine cluster associated with KDZ" evidence="3">
    <location>
        <begin position="339"/>
        <end position="403"/>
    </location>
</feature>
<evidence type="ECO:0000259" key="3">
    <source>
        <dbReference type="Pfam" id="PF18721"/>
    </source>
</evidence>
<dbReference type="InterPro" id="IPR040898">
    <property type="entry name" value="CxC6"/>
</dbReference>
<dbReference type="OrthoDB" id="2501483at2759"/>
<protein>
    <recommendedName>
        <fullName evidence="6">CxC5 like cysteine cluster associated with KDZ domain-containing protein</fullName>
    </recommendedName>
</protein>
<name>A0A8K0UDW9_9AGAR</name>
<evidence type="ECO:0008006" key="6">
    <source>
        <dbReference type="Google" id="ProtNLM"/>
    </source>
</evidence>
<organism evidence="4 5">
    <name type="scientific">Cristinia sonorae</name>
    <dbReference type="NCBI Taxonomy" id="1940300"/>
    <lineage>
        <taxon>Eukaryota</taxon>
        <taxon>Fungi</taxon>
        <taxon>Dikarya</taxon>
        <taxon>Basidiomycota</taxon>
        <taxon>Agaricomycotina</taxon>
        <taxon>Agaricomycetes</taxon>
        <taxon>Agaricomycetidae</taxon>
        <taxon>Agaricales</taxon>
        <taxon>Pleurotineae</taxon>
        <taxon>Stephanosporaceae</taxon>
        <taxon>Cristinia</taxon>
    </lineage>
</organism>
<proteinExistence type="predicted"/>
<evidence type="ECO:0000256" key="1">
    <source>
        <dbReference type="SAM" id="MobiDB-lite"/>
    </source>
</evidence>
<dbReference type="Pfam" id="PF18721">
    <property type="entry name" value="CxC6"/>
    <property type="match status" value="1"/>
</dbReference>
<dbReference type="AlphaFoldDB" id="A0A8K0UDW9"/>
<gene>
    <name evidence="4" type="ORF">BXZ70DRAFT_901892</name>
</gene>
<dbReference type="Proteomes" id="UP000813824">
    <property type="component" value="Unassembled WGS sequence"/>
</dbReference>
<accession>A0A8K0UDW9</accession>
<reference evidence="4" key="1">
    <citation type="journal article" date="2021" name="New Phytol.">
        <title>Evolutionary innovations through gain and loss of genes in the ectomycorrhizal Boletales.</title>
        <authorList>
            <person name="Wu G."/>
            <person name="Miyauchi S."/>
            <person name="Morin E."/>
            <person name="Kuo A."/>
            <person name="Drula E."/>
            <person name="Varga T."/>
            <person name="Kohler A."/>
            <person name="Feng B."/>
            <person name="Cao Y."/>
            <person name="Lipzen A."/>
            <person name="Daum C."/>
            <person name="Hundley H."/>
            <person name="Pangilinan J."/>
            <person name="Johnson J."/>
            <person name="Barry K."/>
            <person name="LaButti K."/>
            <person name="Ng V."/>
            <person name="Ahrendt S."/>
            <person name="Min B."/>
            <person name="Choi I.G."/>
            <person name="Park H."/>
            <person name="Plett J.M."/>
            <person name="Magnuson J."/>
            <person name="Spatafora J.W."/>
            <person name="Nagy L.G."/>
            <person name="Henrissat B."/>
            <person name="Grigoriev I.V."/>
            <person name="Yang Z.L."/>
            <person name="Xu J."/>
            <person name="Martin F.M."/>
        </authorList>
    </citation>
    <scope>NUCLEOTIDE SEQUENCE</scope>
    <source>
        <strain evidence="4">KKN 215</strain>
    </source>
</reference>
<dbReference type="InterPro" id="IPR041539">
    <property type="entry name" value="CxC5"/>
</dbReference>
<evidence type="ECO:0000313" key="5">
    <source>
        <dbReference type="Proteomes" id="UP000813824"/>
    </source>
</evidence>
<dbReference type="EMBL" id="JAEVFJ010000058">
    <property type="protein sequence ID" value="KAH8078731.1"/>
    <property type="molecule type" value="Genomic_DNA"/>
</dbReference>
<feature type="domain" description="CxC5 like cysteine cluster associated with KDZ" evidence="2">
    <location>
        <begin position="112"/>
        <end position="229"/>
    </location>
</feature>
<evidence type="ECO:0000259" key="2">
    <source>
        <dbReference type="Pfam" id="PF18718"/>
    </source>
</evidence>
<keyword evidence="5" id="KW-1185">Reference proteome</keyword>
<dbReference type="Pfam" id="PF18718">
    <property type="entry name" value="CxC5"/>
    <property type="match status" value="1"/>
</dbReference>
<sequence length="674" mass="77172">MDNLEHIVHSLGRISPGKVNLVRVVSFIAHAACMKNYILLCLRANMPHDTPPLKIPESVVSLLSFATELDEEEIVSWWGLLKELAWKEDYLQTLNVSPAKVRRITSCHSGLSAYSFYPPRLHCTTPGCSASEALLPLKKAEITRVVYHTKADGPLPAYNIHWYCRYCRTNYHHNYHVRQGVRTYYDEVSDVIQTGEHQFVERKLISHWISTMLFGWNSATNCAYVYNNEHIQALAAYQKGRHALTLWPCSFKIRHTHIWDAFIVFCLLEDAKEQGLSLQVPHGGLQRDRFLPAMKIRNARLQACGYPEVMHRCDKCTQIIEKDGKISTFTFFHKVSTVVMDGVTVGHPCCGIHNCKEALKSQRDRFCPTHMDQSHVCAIRGCNAPVVPPSRACSDQVHQAAEQQYRSTGKAARQLRQQLRKEAAIIHLEPDAAFEQDDEQYPPATNTPSSLDADPPEPDQVYCVNPSNNTIIDCTPEQVDSDPKIRLRAQFGRRRTHNEQVLVAPCGVIIARTTFYGAEAIGSAAEFFKRVYEHTYQLTGIRPEHMIFDNNCSLAPHVQRDPWWQGIGLTVDVFHFTVKHAKSHHYCQTRCNPTSFPELMDENGKFRVNSSICEQTNNWIGKYLAIAREMNRDLYNFFFDEMFMRKNKFILRILELDGQHPTYWKKGDVLPVPS</sequence>